<name>A0ABV6R2H3_9CAUL</name>
<gene>
    <name evidence="1" type="ORF">ACFFGE_05825</name>
</gene>
<keyword evidence="2" id="KW-1185">Reference proteome</keyword>
<dbReference type="RefSeq" id="WP_376835280.1">
    <property type="nucleotide sequence ID" value="NZ_JBHLSW010000004.1"/>
</dbReference>
<evidence type="ECO:0008006" key="3">
    <source>
        <dbReference type="Google" id="ProtNLM"/>
    </source>
</evidence>
<proteinExistence type="predicted"/>
<sequence>MKTVVVKSLFLVTAINRLPQFQMTLLASTRLAADETMGLDNATLAAAAATPSDCGHDATGFRRLYHNRNIFVARLHSSHGVAWVAA</sequence>
<dbReference type="Proteomes" id="UP001589906">
    <property type="component" value="Unassembled WGS sequence"/>
</dbReference>
<evidence type="ECO:0000313" key="1">
    <source>
        <dbReference type="EMBL" id="MFC0633394.1"/>
    </source>
</evidence>
<accession>A0ABV6R2H3</accession>
<comment type="caution">
    <text evidence="1">The sequence shown here is derived from an EMBL/GenBank/DDBJ whole genome shotgun (WGS) entry which is preliminary data.</text>
</comment>
<protein>
    <recommendedName>
        <fullName evidence="3">Secreted protein</fullName>
    </recommendedName>
</protein>
<dbReference type="EMBL" id="JBHLSW010000004">
    <property type="protein sequence ID" value="MFC0633394.1"/>
    <property type="molecule type" value="Genomic_DNA"/>
</dbReference>
<evidence type="ECO:0000313" key="2">
    <source>
        <dbReference type="Proteomes" id="UP001589906"/>
    </source>
</evidence>
<reference evidence="1 2" key="1">
    <citation type="submission" date="2024-09" db="EMBL/GenBank/DDBJ databases">
        <authorList>
            <person name="Sun Q."/>
            <person name="Mori K."/>
        </authorList>
    </citation>
    <scope>NUCLEOTIDE SEQUENCE [LARGE SCALE GENOMIC DNA]</scope>
    <source>
        <strain evidence="1 2">NCAIM B.02621</strain>
    </source>
</reference>
<organism evidence="1 2">
    <name type="scientific">Brevundimonas balnearis</name>
    <dbReference type="NCBI Taxonomy" id="1572858"/>
    <lineage>
        <taxon>Bacteria</taxon>
        <taxon>Pseudomonadati</taxon>
        <taxon>Pseudomonadota</taxon>
        <taxon>Alphaproteobacteria</taxon>
        <taxon>Caulobacterales</taxon>
        <taxon>Caulobacteraceae</taxon>
        <taxon>Brevundimonas</taxon>
    </lineage>
</organism>